<dbReference type="Pfam" id="PF05327">
    <property type="entry name" value="RRN3"/>
    <property type="match status" value="1"/>
</dbReference>
<accession>A0AAV3Y7P2</accession>
<evidence type="ECO:0000313" key="2">
    <source>
        <dbReference type="EMBL" id="GFN78288.1"/>
    </source>
</evidence>
<dbReference type="GO" id="GO:0005634">
    <property type="term" value="C:nucleus"/>
    <property type="evidence" value="ECO:0007669"/>
    <property type="project" value="TreeGrafter"/>
</dbReference>
<comment type="caution">
    <text evidence="2">The sequence shown here is derived from an EMBL/GenBank/DDBJ whole genome shotgun (WGS) entry which is preliminary data.</text>
</comment>
<dbReference type="GO" id="GO:0003743">
    <property type="term" value="F:translation initiation factor activity"/>
    <property type="evidence" value="ECO:0007669"/>
    <property type="project" value="UniProtKB-KW"/>
</dbReference>
<comment type="similarity">
    <text evidence="1">Belongs to the RRN3 family.</text>
</comment>
<name>A0AAV3Y7P2_9GAST</name>
<dbReference type="GO" id="GO:0006361">
    <property type="term" value="P:transcription initiation at RNA polymerase I promoter"/>
    <property type="evidence" value="ECO:0007669"/>
    <property type="project" value="InterPro"/>
</dbReference>
<dbReference type="PANTHER" id="PTHR12790">
    <property type="entry name" value="TRANSCRIPTION INITIATION FACTOR IA RRN3"/>
    <property type="match status" value="1"/>
</dbReference>
<keyword evidence="3" id="KW-1185">Reference proteome</keyword>
<dbReference type="PANTHER" id="PTHR12790:SF0">
    <property type="entry name" value="RNA POLYMERASE I-SPECIFIC TRANSCRIPTION INITIATION FACTOR RRN3-RELATED"/>
    <property type="match status" value="1"/>
</dbReference>
<reference evidence="2 3" key="1">
    <citation type="journal article" date="2021" name="Elife">
        <title>Chloroplast acquisition without the gene transfer in kleptoplastic sea slugs, Plakobranchus ocellatus.</title>
        <authorList>
            <person name="Maeda T."/>
            <person name="Takahashi S."/>
            <person name="Yoshida T."/>
            <person name="Shimamura S."/>
            <person name="Takaki Y."/>
            <person name="Nagai Y."/>
            <person name="Toyoda A."/>
            <person name="Suzuki Y."/>
            <person name="Arimoto A."/>
            <person name="Ishii H."/>
            <person name="Satoh N."/>
            <person name="Nishiyama T."/>
            <person name="Hasebe M."/>
            <person name="Maruyama T."/>
            <person name="Minagawa J."/>
            <person name="Obokata J."/>
            <person name="Shigenobu S."/>
        </authorList>
    </citation>
    <scope>NUCLEOTIDE SEQUENCE [LARGE SCALE GENOMIC DNA]</scope>
</reference>
<keyword evidence="2" id="KW-0648">Protein biosynthesis</keyword>
<dbReference type="InterPro" id="IPR007991">
    <property type="entry name" value="RNA_pol_I_trans_ini_fac_RRN3"/>
</dbReference>
<organism evidence="2 3">
    <name type="scientific">Plakobranchus ocellatus</name>
    <dbReference type="NCBI Taxonomy" id="259542"/>
    <lineage>
        <taxon>Eukaryota</taxon>
        <taxon>Metazoa</taxon>
        <taxon>Spiralia</taxon>
        <taxon>Lophotrochozoa</taxon>
        <taxon>Mollusca</taxon>
        <taxon>Gastropoda</taxon>
        <taxon>Heterobranchia</taxon>
        <taxon>Euthyneura</taxon>
        <taxon>Panpulmonata</taxon>
        <taxon>Sacoglossa</taxon>
        <taxon>Placobranchoidea</taxon>
        <taxon>Plakobranchidae</taxon>
        <taxon>Plakobranchus</taxon>
    </lineage>
</organism>
<dbReference type="GO" id="GO:0001042">
    <property type="term" value="F:RNA polymerase I core binding"/>
    <property type="evidence" value="ECO:0007669"/>
    <property type="project" value="TreeGrafter"/>
</dbReference>
<proteinExistence type="inferred from homology"/>
<dbReference type="Proteomes" id="UP000735302">
    <property type="component" value="Unassembled WGS sequence"/>
</dbReference>
<protein>
    <submittedName>
        <fullName evidence="2">RNA polymerase i-specific transcription initiation factor rrn3-like</fullName>
    </submittedName>
</protein>
<keyword evidence="2" id="KW-0396">Initiation factor</keyword>
<dbReference type="EMBL" id="BLXT01000588">
    <property type="protein sequence ID" value="GFN78288.1"/>
    <property type="molecule type" value="Genomic_DNA"/>
</dbReference>
<sequence>MSGEQASVVSFTRLPPVEAISISSIKIINDLRKKEEIYCLYQLPRVVGIILRASKLCKMSRSKNKIKSVGPIMKEQSKPVTFEFLPKPGSSDYNTLIQIVSSEETEKSHIIQLLKYLEQNICCLDGEYKRLITTIINMNWLDQGSELTATYQAFMLNLVSAHMSYLRLCLKMLVKKFTPDLNEGEAVDSPEVKQKIGQRIAHVHSLLKSISEIVPMSIELLPKILEELFPYINKSIYVFEHYTQNLLAVSLYLPGLRLGILELIICNMLKLDVRSPRIDISTAICVQEDDDADSRDEAMFEMDDEPLPKCQSPKEDDLAKRLSEALPYAGALDVMMALCFRYIKSTCLVNGQLQWEATKKLYRELLWIFDKYIFPTHESCHLQFLLFYICSLKEALSDGFIDFLWKKVIDPSAQCIYRQTAACYIGSFVTRASYLPLSSARQMMQLMLKWVHSYLDQSSDFGLSADIEHHGPFYSVCQSAFYIFCFMHNSFMHSKEGHRWGESLNFQRVITSKLNPLRVCMPIVAKTFASATRMHQLAYCDTIIERNNRYSLPVTSSKFELGGSRKIQLESYFPFDPYLLPGSSDHIASLYREFHGSLPDIDTVEDEDEDDFLPDEDERTQTTMDVGVMVTKSPVDLLHYGVSPGFKHA</sequence>
<dbReference type="AlphaFoldDB" id="A0AAV3Y7P2"/>
<gene>
    <name evidence="2" type="ORF">PoB_000479400</name>
</gene>
<dbReference type="GO" id="GO:0001181">
    <property type="term" value="F:RNA polymerase I general transcription initiation factor activity"/>
    <property type="evidence" value="ECO:0007669"/>
    <property type="project" value="InterPro"/>
</dbReference>
<evidence type="ECO:0000313" key="3">
    <source>
        <dbReference type="Proteomes" id="UP000735302"/>
    </source>
</evidence>
<evidence type="ECO:0000256" key="1">
    <source>
        <dbReference type="ARBA" id="ARBA00010098"/>
    </source>
</evidence>